<evidence type="ECO:0000256" key="1">
    <source>
        <dbReference type="SAM" id="MobiDB-lite"/>
    </source>
</evidence>
<keyword evidence="4" id="KW-1185">Reference proteome</keyword>
<dbReference type="Proteomes" id="UP001558652">
    <property type="component" value="Unassembled WGS sequence"/>
</dbReference>
<protein>
    <recommendedName>
        <fullName evidence="2">PX domain-containing protein</fullName>
    </recommendedName>
</protein>
<dbReference type="Gene3D" id="3.30.1520.10">
    <property type="entry name" value="Phox-like domain"/>
    <property type="match status" value="1"/>
</dbReference>
<reference evidence="3 4" key="1">
    <citation type="submission" date="2024-07" db="EMBL/GenBank/DDBJ databases">
        <title>Chromosome-level genome assembly of the water stick insect Ranatra chinensis (Heteroptera: Nepidae).</title>
        <authorList>
            <person name="Liu X."/>
        </authorList>
    </citation>
    <scope>NUCLEOTIDE SEQUENCE [LARGE SCALE GENOMIC DNA]</scope>
    <source>
        <strain evidence="3">Cailab_2021Rc</strain>
        <tissue evidence="3">Muscle</tissue>
    </source>
</reference>
<dbReference type="AlphaFoldDB" id="A0ABD0YXN5"/>
<sequence length="216" mass="24952">MLRQDSQSGQEDDNIFEQKLVQVAEMHGELMELNERLQRNLIGKEGIIRRLYMDLEALRGPLGPTEMDIHTQIISLWVPSVFLTGATKPYHVYQVHIRIADEEWNVYRRYAQFYILHKETKKQYPVIAAFNFPPKKTIGNKDAKFVEDRRLKLQQYLRRLLNHIIANTSSLANAPTKSLLTSVIPFLGEQNEPPLQKPSPKASIPRSQNSPQYSGL</sequence>
<feature type="region of interest" description="Disordered" evidence="1">
    <location>
        <begin position="190"/>
        <end position="216"/>
    </location>
</feature>
<name>A0ABD0YXN5_9HEMI</name>
<dbReference type="InterPro" id="IPR036871">
    <property type="entry name" value="PX_dom_sf"/>
</dbReference>
<organism evidence="3 4">
    <name type="scientific">Ranatra chinensis</name>
    <dbReference type="NCBI Taxonomy" id="642074"/>
    <lineage>
        <taxon>Eukaryota</taxon>
        <taxon>Metazoa</taxon>
        <taxon>Ecdysozoa</taxon>
        <taxon>Arthropoda</taxon>
        <taxon>Hexapoda</taxon>
        <taxon>Insecta</taxon>
        <taxon>Pterygota</taxon>
        <taxon>Neoptera</taxon>
        <taxon>Paraneoptera</taxon>
        <taxon>Hemiptera</taxon>
        <taxon>Heteroptera</taxon>
        <taxon>Panheteroptera</taxon>
        <taxon>Nepomorpha</taxon>
        <taxon>Nepidae</taxon>
        <taxon>Ranatrinae</taxon>
        <taxon>Ranatra</taxon>
    </lineage>
</organism>
<gene>
    <name evidence="3" type="ORF">AAG570_000632</name>
</gene>
<dbReference type="PROSITE" id="PS50195">
    <property type="entry name" value="PX"/>
    <property type="match status" value="1"/>
</dbReference>
<dbReference type="Pfam" id="PF00787">
    <property type="entry name" value="PX"/>
    <property type="match status" value="1"/>
</dbReference>
<dbReference type="PANTHER" id="PTHR47194:SF3">
    <property type="entry name" value="SORTING NEXIN 29"/>
    <property type="match status" value="1"/>
</dbReference>
<dbReference type="InterPro" id="IPR001683">
    <property type="entry name" value="PX_dom"/>
</dbReference>
<accession>A0ABD0YXN5</accession>
<dbReference type="SUPFAM" id="SSF64268">
    <property type="entry name" value="PX domain"/>
    <property type="match status" value="1"/>
</dbReference>
<evidence type="ECO:0000313" key="3">
    <source>
        <dbReference type="EMBL" id="KAL1140702.1"/>
    </source>
</evidence>
<dbReference type="PANTHER" id="PTHR47194">
    <property type="entry name" value="SORTING NEXIN-29-RELATED"/>
    <property type="match status" value="1"/>
</dbReference>
<comment type="caution">
    <text evidence="3">The sequence shown here is derived from an EMBL/GenBank/DDBJ whole genome shotgun (WGS) entry which is preliminary data.</text>
</comment>
<evidence type="ECO:0000313" key="4">
    <source>
        <dbReference type="Proteomes" id="UP001558652"/>
    </source>
</evidence>
<feature type="compositionally biased region" description="Polar residues" evidence="1">
    <location>
        <begin position="205"/>
        <end position="216"/>
    </location>
</feature>
<evidence type="ECO:0000259" key="2">
    <source>
        <dbReference type="PROSITE" id="PS50195"/>
    </source>
</evidence>
<feature type="domain" description="PX" evidence="2">
    <location>
        <begin position="71"/>
        <end position="194"/>
    </location>
</feature>
<dbReference type="EMBL" id="JBFDAA010000001">
    <property type="protein sequence ID" value="KAL1140702.1"/>
    <property type="molecule type" value="Genomic_DNA"/>
</dbReference>
<proteinExistence type="predicted"/>
<dbReference type="CDD" id="cd07277">
    <property type="entry name" value="PX_RUN"/>
    <property type="match status" value="1"/>
</dbReference>
<dbReference type="SMART" id="SM00312">
    <property type="entry name" value="PX"/>
    <property type="match status" value="1"/>
</dbReference>
<dbReference type="InterPro" id="IPR037916">
    <property type="entry name" value="SNX29_PX"/>
</dbReference>